<dbReference type="RefSeq" id="WP_160624060.1">
    <property type="nucleotide sequence ID" value="NZ_WUUQ01000001.1"/>
</dbReference>
<dbReference type="InterPro" id="IPR004520">
    <property type="entry name" value="GTPase_MnmE"/>
</dbReference>
<keyword evidence="5 10" id="KW-0547">Nucleotide-binding</keyword>
<keyword evidence="2 10" id="KW-0963">Cytoplasm</keyword>
<dbReference type="PRINTS" id="PR00326">
    <property type="entry name" value="GTP1OBG"/>
</dbReference>
<dbReference type="InterPro" id="IPR018948">
    <property type="entry name" value="GTP-bd_TrmE_N"/>
</dbReference>
<dbReference type="EC" id="3.6.-.-" evidence="10"/>
<feature type="binding site" evidence="10">
    <location>
        <begin position="228"/>
        <end position="233"/>
    </location>
    <ligand>
        <name>GTP</name>
        <dbReference type="ChEBI" id="CHEBI:37565"/>
    </ligand>
</feature>
<gene>
    <name evidence="10 13" type="primary">mnmE</name>
    <name evidence="10" type="synonym">trmE</name>
    <name evidence="13" type="ORF">GSF08_01255</name>
</gene>
<dbReference type="InterPro" id="IPR006073">
    <property type="entry name" value="GTP-bd"/>
</dbReference>
<dbReference type="GO" id="GO:0030488">
    <property type="term" value="P:tRNA methylation"/>
    <property type="evidence" value="ECO:0007669"/>
    <property type="project" value="TreeGrafter"/>
</dbReference>
<dbReference type="EMBL" id="WUUQ01000001">
    <property type="protein sequence ID" value="MXQ72570.1"/>
    <property type="molecule type" value="Genomic_DNA"/>
</dbReference>
<dbReference type="CDD" id="cd14858">
    <property type="entry name" value="TrmE_N"/>
    <property type="match status" value="1"/>
</dbReference>
<evidence type="ECO:0000313" key="13">
    <source>
        <dbReference type="EMBL" id="MXQ72570.1"/>
    </source>
</evidence>
<evidence type="ECO:0000256" key="9">
    <source>
        <dbReference type="ARBA" id="ARBA00023134"/>
    </source>
</evidence>
<evidence type="ECO:0000256" key="10">
    <source>
        <dbReference type="HAMAP-Rule" id="MF_00379"/>
    </source>
</evidence>
<dbReference type="GO" id="GO:0002098">
    <property type="term" value="P:tRNA wobble uridine modification"/>
    <property type="evidence" value="ECO:0007669"/>
    <property type="project" value="TreeGrafter"/>
</dbReference>
<dbReference type="Pfam" id="PF10396">
    <property type="entry name" value="TrmE_N"/>
    <property type="match status" value="1"/>
</dbReference>
<comment type="caution">
    <text evidence="13">The sequence shown here is derived from an EMBL/GenBank/DDBJ whole genome shotgun (WGS) entry which is preliminary data.</text>
</comment>
<feature type="binding site" evidence="10">
    <location>
        <position position="249"/>
    </location>
    <ligand>
        <name>K(+)</name>
        <dbReference type="ChEBI" id="CHEBI:29103"/>
    </ligand>
</feature>
<dbReference type="SUPFAM" id="SSF116878">
    <property type="entry name" value="TrmE connector domain"/>
    <property type="match status" value="1"/>
</dbReference>
<feature type="binding site" evidence="10">
    <location>
        <position position="21"/>
    </location>
    <ligand>
        <name>(6S)-5-formyl-5,6,7,8-tetrahydrofolate</name>
        <dbReference type="ChEBI" id="CHEBI:57457"/>
    </ligand>
</feature>
<dbReference type="HAMAP" id="MF_00379">
    <property type="entry name" value="GTPase_MnmE"/>
    <property type="match status" value="1"/>
</dbReference>
<evidence type="ECO:0000256" key="3">
    <source>
        <dbReference type="ARBA" id="ARBA00022694"/>
    </source>
</evidence>
<evidence type="ECO:0000256" key="2">
    <source>
        <dbReference type="ARBA" id="ARBA00022490"/>
    </source>
</evidence>
<dbReference type="InterPro" id="IPR031168">
    <property type="entry name" value="G_TrmE"/>
</dbReference>
<dbReference type="InterPro" id="IPR025867">
    <property type="entry name" value="MnmE_helical"/>
</dbReference>
<keyword evidence="3 10" id="KW-0819">tRNA processing</keyword>
<evidence type="ECO:0000256" key="1">
    <source>
        <dbReference type="ARBA" id="ARBA00011043"/>
    </source>
</evidence>
<dbReference type="Gene3D" id="1.20.120.430">
    <property type="entry name" value="tRNA modification GTPase MnmE domain 2"/>
    <property type="match status" value="1"/>
</dbReference>
<dbReference type="PANTHER" id="PTHR42714">
    <property type="entry name" value="TRNA MODIFICATION GTPASE GTPBP3"/>
    <property type="match status" value="1"/>
</dbReference>
<dbReference type="InterPro" id="IPR005225">
    <property type="entry name" value="Small_GTP-bd"/>
</dbReference>
<dbReference type="FunFam" id="3.40.50.300:FF:001376">
    <property type="entry name" value="tRNA modification GTPase MnmE"/>
    <property type="match status" value="1"/>
</dbReference>
<dbReference type="Gene3D" id="3.30.1360.120">
    <property type="entry name" value="Probable tRNA modification gtpase trme, domain 1"/>
    <property type="match status" value="1"/>
</dbReference>
<dbReference type="GO" id="GO:0046872">
    <property type="term" value="F:metal ion binding"/>
    <property type="evidence" value="ECO:0007669"/>
    <property type="project" value="UniProtKB-KW"/>
</dbReference>
<evidence type="ECO:0000256" key="4">
    <source>
        <dbReference type="ARBA" id="ARBA00022723"/>
    </source>
</evidence>
<comment type="caution">
    <text evidence="10">Lacks conserved residue(s) required for the propagation of feature annotation.</text>
</comment>
<comment type="subunit">
    <text evidence="10">Homodimer. Heterotetramer of two MnmE and two MnmG subunits.</text>
</comment>
<feature type="binding site" evidence="10">
    <location>
        <position position="247"/>
    </location>
    <ligand>
        <name>K(+)</name>
        <dbReference type="ChEBI" id="CHEBI:29103"/>
    </ligand>
</feature>
<protein>
    <recommendedName>
        <fullName evidence="10">tRNA modification GTPase MnmE</fullName>
        <ecNumber evidence="10">3.6.-.-</ecNumber>
    </recommendedName>
</protein>
<keyword evidence="6 10" id="KW-0378">Hydrolase</keyword>
<evidence type="ECO:0000256" key="5">
    <source>
        <dbReference type="ARBA" id="ARBA00022741"/>
    </source>
</evidence>
<keyword evidence="7 10" id="KW-0460">Magnesium</keyword>
<keyword evidence="9 10" id="KW-0342">GTP-binding</keyword>
<reference evidence="13 14" key="2">
    <citation type="submission" date="2020-01" db="EMBL/GenBank/DDBJ databases">
        <title>Clostridiaceae sp. nov. isolated from the gut of human by culturomics.</title>
        <authorList>
            <person name="Chang Y."/>
        </authorList>
    </citation>
    <scope>NUCLEOTIDE SEQUENCE [LARGE SCALE GENOMIC DNA]</scope>
    <source>
        <strain evidence="13 14">DONG20-135</strain>
    </source>
</reference>
<feature type="binding site" evidence="10">
    <location>
        <position position="253"/>
    </location>
    <ligand>
        <name>Mg(2+)</name>
        <dbReference type="ChEBI" id="CHEBI:18420"/>
    </ligand>
</feature>
<comment type="cofactor">
    <cofactor evidence="10">
        <name>K(+)</name>
        <dbReference type="ChEBI" id="CHEBI:29103"/>
    </cofactor>
    <text evidence="10">Binds 1 potassium ion per subunit.</text>
</comment>
<dbReference type="InterPro" id="IPR027266">
    <property type="entry name" value="TrmE/GcvT-like"/>
</dbReference>
<dbReference type="InterPro" id="IPR027368">
    <property type="entry name" value="MnmE_dom2"/>
</dbReference>
<feature type="domain" description="TrmE-type G" evidence="12">
    <location>
        <begin position="218"/>
        <end position="366"/>
    </location>
</feature>
<comment type="subcellular location">
    <subcellularLocation>
        <location evidence="10">Cytoplasm</location>
    </subcellularLocation>
</comment>
<evidence type="ECO:0000259" key="12">
    <source>
        <dbReference type="PROSITE" id="PS51709"/>
    </source>
</evidence>
<dbReference type="Proteomes" id="UP000434036">
    <property type="component" value="Unassembled WGS sequence"/>
</dbReference>
<comment type="function">
    <text evidence="10">Exhibits a very high intrinsic GTPase hydrolysis rate. Involved in the addition of a carboxymethylaminomethyl (cmnm) group at the wobble position (U34) of certain tRNAs, forming tRNA-cmnm(5)s(2)U34.</text>
</comment>
<evidence type="ECO:0000256" key="7">
    <source>
        <dbReference type="ARBA" id="ARBA00022842"/>
    </source>
</evidence>
<feature type="binding site" evidence="10">
    <location>
        <position position="228"/>
    </location>
    <ligand>
        <name>K(+)</name>
        <dbReference type="ChEBI" id="CHEBI:29103"/>
    </ligand>
</feature>
<feature type="binding site" evidence="10">
    <location>
        <position position="444"/>
    </location>
    <ligand>
        <name>(6S)-5-formyl-5,6,7,8-tetrahydrofolate</name>
        <dbReference type="ChEBI" id="CHEBI:57457"/>
    </ligand>
</feature>
<dbReference type="Pfam" id="PF01926">
    <property type="entry name" value="MMR_HSR1"/>
    <property type="match status" value="1"/>
</dbReference>
<feature type="binding site" evidence="10">
    <location>
        <position position="121"/>
    </location>
    <ligand>
        <name>(6S)-5-formyl-5,6,7,8-tetrahydrofolate</name>
        <dbReference type="ChEBI" id="CHEBI:57457"/>
    </ligand>
</feature>
<dbReference type="GO" id="GO:0005525">
    <property type="term" value="F:GTP binding"/>
    <property type="evidence" value="ECO:0007669"/>
    <property type="project" value="UniProtKB-UniRule"/>
</dbReference>
<dbReference type="PANTHER" id="PTHR42714:SF2">
    <property type="entry name" value="TRNA MODIFICATION GTPASE GTPBP3, MITOCHONDRIAL"/>
    <property type="match status" value="1"/>
</dbReference>
<comment type="similarity">
    <text evidence="1 10 11">Belongs to the TRAFAC class TrmE-Era-EngA-EngB-Septin-like GTPase superfamily. TrmE GTPase family.</text>
</comment>
<dbReference type="PROSITE" id="PS51709">
    <property type="entry name" value="G_TRME"/>
    <property type="match status" value="1"/>
</dbReference>
<keyword evidence="4 10" id="KW-0479">Metal-binding</keyword>
<feature type="binding site" evidence="10">
    <location>
        <begin position="272"/>
        <end position="275"/>
    </location>
    <ligand>
        <name>GTP</name>
        <dbReference type="ChEBI" id="CHEBI:37565"/>
    </ligand>
</feature>
<dbReference type="SUPFAM" id="SSF52540">
    <property type="entry name" value="P-loop containing nucleoside triphosphate hydrolases"/>
    <property type="match status" value="1"/>
</dbReference>
<dbReference type="AlphaFoldDB" id="A0A6N8U3P3"/>
<dbReference type="GO" id="GO:0042802">
    <property type="term" value="F:identical protein binding"/>
    <property type="evidence" value="ECO:0007669"/>
    <property type="project" value="UniProtKB-ARBA"/>
</dbReference>
<feature type="binding site" evidence="10">
    <location>
        <position position="232"/>
    </location>
    <ligand>
        <name>Mg(2+)</name>
        <dbReference type="ChEBI" id="CHEBI:18420"/>
    </ligand>
</feature>
<evidence type="ECO:0000313" key="14">
    <source>
        <dbReference type="Proteomes" id="UP000434036"/>
    </source>
</evidence>
<proteinExistence type="inferred from homology"/>
<dbReference type="GO" id="GO:0005829">
    <property type="term" value="C:cytosol"/>
    <property type="evidence" value="ECO:0007669"/>
    <property type="project" value="TreeGrafter"/>
</dbReference>
<dbReference type="CDD" id="cd04164">
    <property type="entry name" value="trmE"/>
    <property type="match status" value="1"/>
</dbReference>
<dbReference type="Pfam" id="PF12631">
    <property type="entry name" value="MnmE_helical"/>
    <property type="match status" value="1"/>
</dbReference>
<dbReference type="NCBIfam" id="TIGR00450">
    <property type="entry name" value="mnmE_trmE_thdF"/>
    <property type="match status" value="1"/>
</dbReference>
<evidence type="ECO:0000256" key="11">
    <source>
        <dbReference type="RuleBase" id="RU003313"/>
    </source>
</evidence>
<organism evidence="13 14">
    <name type="scientific">Copranaerobaculum intestinale</name>
    <dbReference type="NCBI Taxonomy" id="2692629"/>
    <lineage>
        <taxon>Bacteria</taxon>
        <taxon>Bacillati</taxon>
        <taxon>Bacillota</taxon>
        <taxon>Erysipelotrichia</taxon>
        <taxon>Erysipelotrichales</taxon>
        <taxon>Erysipelotrichaceae</taxon>
        <taxon>Copranaerobaculum</taxon>
    </lineage>
</organism>
<feature type="binding site" evidence="10">
    <location>
        <position position="252"/>
    </location>
    <ligand>
        <name>K(+)</name>
        <dbReference type="ChEBI" id="CHEBI:29103"/>
    </ligand>
</feature>
<dbReference type="GO" id="GO:0003924">
    <property type="term" value="F:GTPase activity"/>
    <property type="evidence" value="ECO:0007669"/>
    <property type="project" value="UniProtKB-UniRule"/>
</dbReference>
<evidence type="ECO:0000256" key="6">
    <source>
        <dbReference type="ARBA" id="ARBA00022801"/>
    </source>
</evidence>
<keyword evidence="8 10" id="KW-0630">Potassium</keyword>
<name>A0A6N8U3P3_9FIRM</name>
<dbReference type="Gene3D" id="3.40.50.300">
    <property type="entry name" value="P-loop containing nucleotide triphosphate hydrolases"/>
    <property type="match status" value="1"/>
</dbReference>
<keyword evidence="14" id="KW-1185">Reference proteome</keyword>
<dbReference type="FunFam" id="3.30.1360.120:FF:000003">
    <property type="entry name" value="tRNA modification GTPase MnmE"/>
    <property type="match status" value="1"/>
</dbReference>
<sequence>MNETIAAIATPLQEGAISIIRMSGDEAISIADKICTLKLTDVPANSIRYGFIVDPQSQMKVDEVLISVFRSPKTFTTEDIVEINCHGGVYITRQILKLCLANGARLATRGEFTQRAFLNGRIDLTQAEAVNDMIEADNHANAQMAMQGIRGSIRRLLDPLINDILNIIANIEVNIDYPEYDDVVQLTNDLLLPMARSWVMKIDEILKRSESGRLIKEGIQTAIVGKPNVGKSSLLNALLEEEKAIVTDIAGTTRDIVEGNIQLGNFTLHLIDTAGIRDTDDTVEKIGIERSLKAIENAQLVIVVLDGSRPLDQEDEQLLAMTEEKTRIILYNKRDLMEKTNEEHLTVCAANGEIDPLLTRLHELYDKHLIALKEPSLANERQSGLMMKARRCMETAIEAMEAGYELDLITIDIQEAYTALKEILGEVHREDLLDALFSNFCLGK</sequence>
<reference evidence="13 14" key="1">
    <citation type="submission" date="2019-12" db="EMBL/GenBank/DDBJ databases">
        <authorList>
            <person name="Yang R."/>
        </authorList>
    </citation>
    <scope>NUCLEOTIDE SEQUENCE [LARGE SCALE GENOMIC DNA]</scope>
    <source>
        <strain evidence="13 14">DONG20-135</strain>
    </source>
</reference>
<accession>A0A6N8U3P3</accession>
<evidence type="ECO:0000256" key="8">
    <source>
        <dbReference type="ARBA" id="ARBA00022958"/>
    </source>
</evidence>
<feature type="binding site" evidence="10">
    <location>
        <begin position="247"/>
        <end position="253"/>
    </location>
    <ligand>
        <name>GTP</name>
        <dbReference type="ChEBI" id="CHEBI:37565"/>
    </ligand>
</feature>
<feature type="binding site" evidence="10">
    <location>
        <position position="82"/>
    </location>
    <ligand>
        <name>(6S)-5-formyl-5,6,7,8-tetrahydrofolate</name>
        <dbReference type="ChEBI" id="CHEBI:57457"/>
    </ligand>
</feature>
<dbReference type="InterPro" id="IPR027417">
    <property type="entry name" value="P-loop_NTPase"/>
</dbReference>
<dbReference type="NCBIfam" id="TIGR00231">
    <property type="entry name" value="small_GTP"/>
    <property type="match status" value="1"/>
</dbReference>